<dbReference type="InterPro" id="IPR011009">
    <property type="entry name" value="Kinase-like_dom_sf"/>
</dbReference>
<evidence type="ECO:0000256" key="5">
    <source>
        <dbReference type="ARBA" id="ARBA00022840"/>
    </source>
</evidence>
<evidence type="ECO:0000256" key="2">
    <source>
        <dbReference type="ARBA" id="ARBA00022679"/>
    </source>
</evidence>
<dbReference type="PANTHER" id="PTHR24348">
    <property type="entry name" value="SERINE/THREONINE-PROTEIN KINASE UNC-51-RELATED"/>
    <property type="match status" value="1"/>
</dbReference>
<keyword evidence="3 6" id="KW-0547">Nucleotide-binding</keyword>
<evidence type="ECO:0000256" key="3">
    <source>
        <dbReference type="ARBA" id="ARBA00022741"/>
    </source>
</evidence>
<evidence type="ECO:0000259" key="9">
    <source>
        <dbReference type="PROSITE" id="PS50011"/>
    </source>
</evidence>
<evidence type="ECO:0000256" key="8">
    <source>
        <dbReference type="SAM" id="MobiDB-lite"/>
    </source>
</evidence>
<proteinExistence type="inferred from homology"/>
<dbReference type="GO" id="GO:0016020">
    <property type="term" value="C:membrane"/>
    <property type="evidence" value="ECO:0007669"/>
    <property type="project" value="TreeGrafter"/>
</dbReference>
<keyword evidence="7" id="KW-0723">Serine/threonine-protein kinase</keyword>
<dbReference type="Pfam" id="PF00069">
    <property type="entry name" value="Pkinase"/>
    <property type="match status" value="1"/>
</dbReference>
<feature type="compositionally biased region" description="Basic and acidic residues" evidence="8">
    <location>
        <begin position="376"/>
        <end position="388"/>
    </location>
</feature>
<dbReference type="STRING" id="4829.A0A168KLP9"/>
<gene>
    <name evidence="10" type="primary">ABSGL_00220.1 scaffold 367</name>
</gene>
<dbReference type="InterPro" id="IPR045269">
    <property type="entry name" value="Atg1-like"/>
</dbReference>
<dbReference type="EMBL" id="LT550056">
    <property type="protein sequence ID" value="SAL94926.1"/>
    <property type="molecule type" value="Genomic_DNA"/>
</dbReference>
<dbReference type="Proteomes" id="UP000078561">
    <property type="component" value="Unassembled WGS sequence"/>
</dbReference>
<feature type="region of interest" description="Disordered" evidence="8">
    <location>
        <begin position="362"/>
        <end position="388"/>
    </location>
</feature>
<dbReference type="GO" id="GO:0000407">
    <property type="term" value="C:phagophore assembly site"/>
    <property type="evidence" value="ECO:0007669"/>
    <property type="project" value="TreeGrafter"/>
</dbReference>
<dbReference type="InParanoid" id="A0A168KLP9"/>
<dbReference type="EC" id="2.7.11.1" evidence="1"/>
<dbReference type="PROSITE" id="PS00108">
    <property type="entry name" value="PROTEIN_KINASE_ST"/>
    <property type="match status" value="1"/>
</dbReference>
<feature type="domain" description="Protein kinase" evidence="9">
    <location>
        <begin position="26"/>
        <end position="299"/>
    </location>
</feature>
<dbReference type="InterPro" id="IPR008271">
    <property type="entry name" value="Ser/Thr_kinase_AS"/>
</dbReference>
<dbReference type="OrthoDB" id="541276at2759"/>
<dbReference type="GO" id="GO:0005829">
    <property type="term" value="C:cytosol"/>
    <property type="evidence" value="ECO:0007669"/>
    <property type="project" value="TreeGrafter"/>
</dbReference>
<accession>A0A168KLP9</accession>
<dbReference type="FunFam" id="1.10.510.10:FF:000571">
    <property type="entry name" value="Maternal embryonic leucine zipper kinase"/>
    <property type="match status" value="1"/>
</dbReference>
<evidence type="ECO:0000313" key="11">
    <source>
        <dbReference type="Proteomes" id="UP000078561"/>
    </source>
</evidence>
<dbReference type="InterPro" id="IPR000719">
    <property type="entry name" value="Prot_kinase_dom"/>
</dbReference>
<dbReference type="SMART" id="SM00220">
    <property type="entry name" value="S_TKc"/>
    <property type="match status" value="1"/>
</dbReference>
<sequence>MSATELSSNYWADLSDALIDTTVGDYQFIEDLGHGSYGGLFLGQHLGSKDYVAIKVLGKGGLTPEQAQLQQLEIELQSELKHPSLLALHCVIEDASYIYMVMDLCDHGDLFDYVLRDQDDNGRRPESIVIDLFTQILQGIEYMHAQGIYHRDIKLENVLLKSGFDCKVADFGLATRDKLSMEFGCGSAMYLAPEHFADEDDDEDDTLLSPYDAAASDVWSLGILLLALLFGRNPWQEANVVDPVFAEYKRHPAMLKHHLFPDLSPALVGLLNQAVLNPDPSQRVSVAEFLKLFQTLPGLYSDLTPMDIPTQQQQQQQPQDAKPRYDSAFFSMETTQGAAALSWSDMVEEDYEAACYNNNDDDDLAAVPHDDDDTDMFVHSDEKESWWL</sequence>
<dbReference type="GO" id="GO:0005524">
    <property type="term" value="F:ATP binding"/>
    <property type="evidence" value="ECO:0007669"/>
    <property type="project" value="UniProtKB-UniRule"/>
</dbReference>
<dbReference type="FunFam" id="3.30.200.20:FF:000042">
    <property type="entry name" value="Aurora kinase A"/>
    <property type="match status" value="1"/>
</dbReference>
<evidence type="ECO:0000256" key="4">
    <source>
        <dbReference type="ARBA" id="ARBA00022777"/>
    </source>
</evidence>
<dbReference type="GO" id="GO:0005776">
    <property type="term" value="C:autophagosome"/>
    <property type="evidence" value="ECO:0007669"/>
    <property type="project" value="TreeGrafter"/>
</dbReference>
<dbReference type="Gene3D" id="1.10.510.10">
    <property type="entry name" value="Transferase(Phosphotransferase) domain 1"/>
    <property type="match status" value="1"/>
</dbReference>
<dbReference type="GO" id="GO:0000045">
    <property type="term" value="P:autophagosome assembly"/>
    <property type="evidence" value="ECO:0007669"/>
    <property type="project" value="TreeGrafter"/>
</dbReference>
<dbReference type="PROSITE" id="PS00107">
    <property type="entry name" value="PROTEIN_KINASE_ATP"/>
    <property type="match status" value="1"/>
</dbReference>
<keyword evidence="11" id="KW-1185">Reference proteome</keyword>
<organism evidence="10">
    <name type="scientific">Absidia glauca</name>
    <name type="common">Pin mould</name>
    <dbReference type="NCBI Taxonomy" id="4829"/>
    <lineage>
        <taxon>Eukaryota</taxon>
        <taxon>Fungi</taxon>
        <taxon>Fungi incertae sedis</taxon>
        <taxon>Mucoromycota</taxon>
        <taxon>Mucoromycotina</taxon>
        <taxon>Mucoromycetes</taxon>
        <taxon>Mucorales</taxon>
        <taxon>Cunninghamellaceae</taxon>
        <taxon>Absidia</taxon>
    </lineage>
</organism>
<dbReference type="PROSITE" id="PS50011">
    <property type="entry name" value="PROTEIN_KINASE_DOM"/>
    <property type="match status" value="1"/>
</dbReference>
<keyword evidence="2" id="KW-0808">Transferase</keyword>
<name>A0A168KLP9_ABSGL</name>
<evidence type="ECO:0000256" key="1">
    <source>
        <dbReference type="ARBA" id="ARBA00012513"/>
    </source>
</evidence>
<comment type="similarity">
    <text evidence="7">Belongs to the protein kinase superfamily.</text>
</comment>
<feature type="binding site" evidence="6">
    <location>
        <position position="55"/>
    </location>
    <ligand>
        <name>ATP</name>
        <dbReference type="ChEBI" id="CHEBI:30616"/>
    </ligand>
</feature>
<reference evidence="10" key="1">
    <citation type="submission" date="2016-04" db="EMBL/GenBank/DDBJ databases">
        <authorList>
            <person name="Evans L.H."/>
            <person name="Alamgir A."/>
            <person name="Owens N."/>
            <person name="Weber N.D."/>
            <person name="Virtaneva K."/>
            <person name="Barbian K."/>
            <person name="Babar A."/>
            <person name="Rosenke K."/>
        </authorList>
    </citation>
    <scope>NUCLEOTIDE SEQUENCE [LARGE SCALE GENOMIC DNA]</scope>
    <source>
        <strain evidence="10">CBS 101.48</strain>
    </source>
</reference>
<evidence type="ECO:0000256" key="6">
    <source>
        <dbReference type="PROSITE-ProRule" id="PRU10141"/>
    </source>
</evidence>
<protein>
    <recommendedName>
        <fullName evidence="1">non-specific serine/threonine protein kinase</fullName>
        <ecNumber evidence="1">2.7.11.1</ecNumber>
    </recommendedName>
</protein>
<dbReference type="GO" id="GO:0010506">
    <property type="term" value="P:regulation of autophagy"/>
    <property type="evidence" value="ECO:0007669"/>
    <property type="project" value="InterPro"/>
</dbReference>
<dbReference type="GO" id="GO:0004674">
    <property type="term" value="F:protein serine/threonine kinase activity"/>
    <property type="evidence" value="ECO:0007669"/>
    <property type="project" value="UniProtKB-KW"/>
</dbReference>
<keyword evidence="5 6" id="KW-0067">ATP-binding</keyword>
<feature type="region of interest" description="Disordered" evidence="8">
    <location>
        <begin position="304"/>
        <end position="324"/>
    </location>
</feature>
<evidence type="ECO:0000256" key="7">
    <source>
        <dbReference type="RuleBase" id="RU000304"/>
    </source>
</evidence>
<dbReference type="SUPFAM" id="SSF56112">
    <property type="entry name" value="Protein kinase-like (PK-like)"/>
    <property type="match status" value="1"/>
</dbReference>
<keyword evidence="4" id="KW-0418">Kinase</keyword>
<dbReference type="InterPro" id="IPR017441">
    <property type="entry name" value="Protein_kinase_ATP_BS"/>
</dbReference>
<evidence type="ECO:0000313" key="10">
    <source>
        <dbReference type="EMBL" id="SAL94926.1"/>
    </source>
</evidence>
<dbReference type="OMA" id="NIMMHDC"/>
<feature type="compositionally biased region" description="Acidic residues" evidence="8">
    <location>
        <begin position="362"/>
        <end position="375"/>
    </location>
</feature>
<dbReference type="AlphaFoldDB" id="A0A168KLP9"/>
<dbReference type="PANTHER" id="PTHR24348:SF22">
    <property type="entry name" value="NON-SPECIFIC SERINE_THREONINE PROTEIN KINASE"/>
    <property type="match status" value="1"/>
</dbReference>